<dbReference type="RefSeq" id="WP_090121983.1">
    <property type="nucleotide sequence ID" value="NZ_FNNJ01000003.1"/>
</dbReference>
<dbReference type="EMBL" id="FNNJ01000003">
    <property type="protein sequence ID" value="SDX06525.1"/>
    <property type="molecule type" value="Genomic_DNA"/>
</dbReference>
<dbReference type="STRING" id="762486.SAMN05444411_1036"/>
<gene>
    <name evidence="1" type="ORF">SAMN05444411_1036</name>
</gene>
<keyword evidence="2" id="KW-1185">Reference proteome</keyword>
<evidence type="ECO:0008006" key="3">
    <source>
        <dbReference type="Google" id="ProtNLM"/>
    </source>
</evidence>
<dbReference type="Proteomes" id="UP000199595">
    <property type="component" value="Unassembled WGS sequence"/>
</dbReference>
<name>A0A1H2YNG5_9FLAO</name>
<evidence type="ECO:0000313" key="1">
    <source>
        <dbReference type="EMBL" id="SDX06525.1"/>
    </source>
</evidence>
<dbReference type="AlphaFoldDB" id="A0A1H2YNG5"/>
<proteinExistence type="predicted"/>
<dbReference type="Gene3D" id="2.40.160.20">
    <property type="match status" value="1"/>
</dbReference>
<reference evidence="2" key="1">
    <citation type="submission" date="2016-10" db="EMBL/GenBank/DDBJ databases">
        <authorList>
            <person name="Varghese N."/>
            <person name="Submissions S."/>
        </authorList>
    </citation>
    <scope>NUCLEOTIDE SEQUENCE [LARGE SCALE GENOMIC DNA]</scope>
    <source>
        <strain evidence="2">DSM 24956</strain>
    </source>
</reference>
<accession>A0A1H2YNG5</accession>
<dbReference type="InterPro" id="IPR011250">
    <property type="entry name" value="OMP/PagP_B-barrel"/>
</dbReference>
<dbReference type="SUPFAM" id="SSF56925">
    <property type="entry name" value="OMPA-like"/>
    <property type="match status" value="1"/>
</dbReference>
<evidence type="ECO:0000313" key="2">
    <source>
        <dbReference type="Proteomes" id="UP000199595"/>
    </source>
</evidence>
<dbReference type="OrthoDB" id="945117at2"/>
<protein>
    <recommendedName>
        <fullName evidence="3">Outer membrane protein beta-barrel domain-containing protein</fullName>
    </recommendedName>
</protein>
<organism evidence="1 2">
    <name type="scientific">Lutibacter oricola</name>
    <dbReference type="NCBI Taxonomy" id="762486"/>
    <lineage>
        <taxon>Bacteria</taxon>
        <taxon>Pseudomonadati</taxon>
        <taxon>Bacteroidota</taxon>
        <taxon>Flavobacteriia</taxon>
        <taxon>Flavobacteriales</taxon>
        <taxon>Flavobacteriaceae</taxon>
        <taxon>Lutibacter</taxon>
    </lineage>
</organism>
<sequence>MKKNIFLALVLCCICITVKGQISKGNWMLGGDVIVKGFKHEDSEKYLYYAELFPKVGYFVSDKLVVGGEVGFYKAENSSLYTSFVPFCRYYLLDYDKKNNPFVEGGVGFKYHEYNKLEESLTELMHYFKAGVSAFFTNSTALNITLNYKRNSFQFDKEISMAVGVQIHLEKKR</sequence>